<name>A0AAN6T295_9PEZI</name>
<reference evidence="2" key="1">
    <citation type="journal article" date="2023" name="Mol. Phylogenet. Evol.">
        <title>Genome-scale phylogeny and comparative genomics of the fungal order Sordariales.</title>
        <authorList>
            <person name="Hensen N."/>
            <person name="Bonometti L."/>
            <person name="Westerberg I."/>
            <person name="Brannstrom I.O."/>
            <person name="Guillou S."/>
            <person name="Cros-Aarteil S."/>
            <person name="Calhoun S."/>
            <person name="Haridas S."/>
            <person name="Kuo A."/>
            <person name="Mondo S."/>
            <person name="Pangilinan J."/>
            <person name="Riley R."/>
            <person name="LaButti K."/>
            <person name="Andreopoulos B."/>
            <person name="Lipzen A."/>
            <person name="Chen C."/>
            <person name="Yan M."/>
            <person name="Daum C."/>
            <person name="Ng V."/>
            <person name="Clum A."/>
            <person name="Steindorff A."/>
            <person name="Ohm R.A."/>
            <person name="Martin F."/>
            <person name="Silar P."/>
            <person name="Natvig D.O."/>
            <person name="Lalanne C."/>
            <person name="Gautier V."/>
            <person name="Ament-Velasquez S.L."/>
            <person name="Kruys A."/>
            <person name="Hutchinson M.I."/>
            <person name="Powell A.J."/>
            <person name="Barry K."/>
            <person name="Miller A.N."/>
            <person name="Grigoriev I.V."/>
            <person name="Debuchy R."/>
            <person name="Gladieux P."/>
            <person name="Hiltunen Thoren M."/>
            <person name="Johannesson H."/>
        </authorList>
    </citation>
    <scope>NUCLEOTIDE SEQUENCE</scope>
    <source>
        <strain evidence="2">CBS 757.83</strain>
    </source>
</reference>
<comment type="caution">
    <text evidence="2">The sequence shown here is derived from an EMBL/GenBank/DDBJ whole genome shotgun (WGS) entry which is preliminary data.</text>
</comment>
<evidence type="ECO:0000313" key="2">
    <source>
        <dbReference type="EMBL" id="KAK4102460.1"/>
    </source>
</evidence>
<accession>A0AAN6T295</accession>
<evidence type="ECO:0000313" key="3">
    <source>
        <dbReference type="Proteomes" id="UP001305647"/>
    </source>
</evidence>
<organism evidence="2 3">
    <name type="scientific">Parathielavia hyrcaniae</name>
    <dbReference type="NCBI Taxonomy" id="113614"/>
    <lineage>
        <taxon>Eukaryota</taxon>
        <taxon>Fungi</taxon>
        <taxon>Dikarya</taxon>
        <taxon>Ascomycota</taxon>
        <taxon>Pezizomycotina</taxon>
        <taxon>Sordariomycetes</taxon>
        <taxon>Sordariomycetidae</taxon>
        <taxon>Sordariales</taxon>
        <taxon>Chaetomiaceae</taxon>
        <taxon>Parathielavia</taxon>
    </lineage>
</organism>
<dbReference type="Proteomes" id="UP001305647">
    <property type="component" value="Unassembled WGS sequence"/>
</dbReference>
<sequence length="117" mass="13097">MSAMQRELAKSKMATKQRIDSEADDFPWPPGAWAEAERYYASGEWKKQPPTRYPIILTPDGPVSSAAELQRLAELESLPETLETSQVEWDGTELSKVTICYLTYAEKGKLKESVTAA</sequence>
<protein>
    <submittedName>
        <fullName evidence="2">Uncharacterized protein</fullName>
    </submittedName>
</protein>
<dbReference type="AlphaFoldDB" id="A0AAN6T295"/>
<gene>
    <name evidence="2" type="ORF">N658DRAFT_506100</name>
</gene>
<proteinExistence type="predicted"/>
<evidence type="ECO:0000256" key="1">
    <source>
        <dbReference type="SAM" id="MobiDB-lite"/>
    </source>
</evidence>
<dbReference type="EMBL" id="MU863631">
    <property type="protein sequence ID" value="KAK4102460.1"/>
    <property type="molecule type" value="Genomic_DNA"/>
</dbReference>
<keyword evidence="3" id="KW-1185">Reference proteome</keyword>
<feature type="region of interest" description="Disordered" evidence="1">
    <location>
        <begin position="1"/>
        <end position="28"/>
    </location>
</feature>
<reference evidence="2" key="2">
    <citation type="submission" date="2023-05" db="EMBL/GenBank/DDBJ databases">
        <authorList>
            <consortium name="Lawrence Berkeley National Laboratory"/>
            <person name="Steindorff A."/>
            <person name="Hensen N."/>
            <person name="Bonometti L."/>
            <person name="Westerberg I."/>
            <person name="Brannstrom I.O."/>
            <person name="Guillou S."/>
            <person name="Cros-Aarteil S."/>
            <person name="Calhoun S."/>
            <person name="Haridas S."/>
            <person name="Kuo A."/>
            <person name="Mondo S."/>
            <person name="Pangilinan J."/>
            <person name="Riley R."/>
            <person name="Labutti K."/>
            <person name="Andreopoulos B."/>
            <person name="Lipzen A."/>
            <person name="Chen C."/>
            <person name="Yanf M."/>
            <person name="Daum C."/>
            <person name="Ng V."/>
            <person name="Clum A."/>
            <person name="Ohm R."/>
            <person name="Martin F."/>
            <person name="Silar P."/>
            <person name="Natvig D."/>
            <person name="Lalanne C."/>
            <person name="Gautier V."/>
            <person name="Ament-Velasquez S.L."/>
            <person name="Kruys A."/>
            <person name="Hutchinson M.I."/>
            <person name="Powell A.J."/>
            <person name="Barry K."/>
            <person name="Miller A.N."/>
            <person name="Grigoriev I.V."/>
            <person name="Debuchy R."/>
            <person name="Gladieux P."/>
            <person name="Thoren M.H."/>
            <person name="Johannesson H."/>
        </authorList>
    </citation>
    <scope>NUCLEOTIDE SEQUENCE</scope>
    <source>
        <strain evidence="2">CBS 757.83</strain>
    </source>
</reference>